<evidence type="ECO:0000256" key="4">
    <source>
        <dbReference type="SAM" id="MobiDB-lite"/>
    </source>
</evidence>
<accession>A0A061AUF6</accession>
<dbReference type="InterPro" id="IPR019734">
    <property type="entry name" value="TPR_rpt"/>
</dbReference>
<protein>
    <submittedName>
        <fullName evidence="5">CYFA0S06e04082g1_1</fullName>
    </submittedName>
</protein>
<dbReference type="Gene3D" id="1.25.40.10">
    <property type="entry name" value="Tetratricopeptide repeat domain"/>
    <property type="match status" value="2"/>
</dbReference>
<keyword evidence="1 3" id="KW-0802">TPR repeat</keyword>
<evidence type="ECO:0000256" key="2">
    <source>
        <dbReference type="ARBA" id="ARBA00038210"/>
    </source>
</evidence>
<feature type="region of interest" description="Disordered" evidence="4">
    <location>
        <begin position="460"/>
        <end position="575"/>
    </location>
</feature>
<dbReference type="SMART" id="SM00028">
    <property type="entry name" value="TPR"/>
    <property type="match status" value="5"/>
</dbReference>
<feature type="compositionally biased region" description="Low complexity" evidence="4">
    <location>
        <begin position="549"/>
        <end position="563"/>
    </location>
</feature>
<dbReference type="PhylomeDB" id="A0A061AUF6"/>
<dbReference type="GO" id="GO:0005680">
    <property type="term" value="C:anaphase-promoting complex"/>
    <property type="evidence" value="ECO:0007669"/>
    <property type="project" value="UniProtKB-ARBA"/>
</dbReference>
<sequence>MTKRPLSPIPNSVHKRQANGSSESSEYIAATTATWYTIGQCALTFELDHLALRAFEASLRHTPDHVDSLRCLSKVLRTTHQQQSVDVLASSFQKFPHLNNEPSLWKELAEAHISLKQYDQGHQAISRALQLRMNDPECLLIAGRCLEHLNPQHAQHTYQSILSMITQPTTHLELEIVRECHYKLGLLAAASSDWKTATYELQTAISIALQINAETELMWCTLASIRERAGDIESALQVCRDALQVVGLQRRISVMAGYLAITPNKASQTDPEYAISILSPIVMTEKNDELDCLAWYLLGKAHSLNNNPRQAYDAFQCALKKGKTSPLPWLAVGTLYLKMGQLPDSLAAYSQAASLMVDDGSMTSAIASAAAWDGLACVYERCDDQAIDAADAYARAASCYRAADDLRAATQAEQRSHSLHAAARGEAPVPALRPVPETSPILLRDTVLNVIQAEQLKPLVPQEPQPQGKQFHHLPLPKGSLATAPASRSPTEKGTPQWRPHAPLHVSPSQMSQQPPIPQQQLSTSQHHTPQQAQAQPHHPQQHPPQQPPQHTQHPHPQQQHQQQPPPAQYPLPMPQHMQPMVQQQQPMHYYAPPANVVWR</sequence>
<dbReference type="AlphaFoldDB" id="A0A061AUF6"/>
<dbReference type="VEuPathDB" id="FungiDB:BON22_3041"/>
<dbReference type="PANTHER" id="PTHR12558">
    <property type="entry name" value="CELL DIVISION CYCLE 16,23,27"/>
    <property type="match status" value="1"/>
</dbReference>
<dbReference type="OrthoDB" id="418911at2759"/>
<feature type="compositionally biased region" description="Low complexity" evidence="4">
    <location>
        <begin position="507"/>
        <end position="539"/>
    </location>
</feature>
<feature type="compositionally biased region" description="Pro residues" evidence="4">
    <location>
        <begin position="564"/>
        <end position="574"/>
    </location>
</feature>
<evidence type="ECO:0000256" key="1">
    <source>
        <dbReference type="ARBA" id="ARBA00022803"/>
    </source>
</evidence>
<feature type="repeat" description="TPR" evidence="3">
    <location>
        <begin position="102"/>
        <end position="135"/>
    </location>
</feature>
<organism evidence="5">
    <name type="scientific">Cyberlindnera fabianii</name>
    <name type="common">Yeast</name>
    <name type="synonym">Hansenula fabianii</name>
    <dbReference type="NCBI Taxonomy" id="36022"/>
    <lineage>
        <taxon>Eukaryota</taxon>
        <taxon>Fungi</taxon>
        <taxon>Dikarya</taxon>
        <taxon>Ascomycota</taxon>
        <taxon>Saccharomycotina</taxon>
        <taxon>Saccharomycetes</taxon>
        <taxon>Phaffomycetales</taxon>
        <taxon>Phaffomycetaceae</taxon>
        <taxon>Cyberlindnera</taxon>
    </lineage>
</organism>
<comment type="similarity">
    <text evidence="2">Belongs to the APC3/CDC27 family.</text>
</comment>
<dbReference type="SUPFAM" id="SSF48452">
    <property type="entry name" value="TPR-like"/>
    <property type="match status" value="2"/>
</dbReference>
<feature type="region of interest" description="Disordered" evidence="4">
    <location>
        <begin position="1"/>
        <end position="23"/>
    </location>
</feature>
<proteinExistence type="inferred from homology"/>
<dbReference type="PROSITE" id="PS50005">
    <property type="entry name" value="TPR"/>
    <property type="match status" value="1"/>
</dbReference>
<evidence type="ECO:0000313" key="5">
    <source>
        <dbReference type="EMBL" id="CDR41214.1"/>
    </source>
</evidence>
<evidence type="ECO:0000256" key="3">
    <source>
        <dbReference type="PROSITE-ProRule" id="PRU00339"/>
    </source>
</evidence>
<gene>
    <name evidence="5" type="ORF">CYFA0S_06e04082g</name>
</gene>
<dbReference type="EMBL" id="LK052891">
    <property type="protein sequence ID" value="CDR41214.1"/>
    <property type="molecule type" value="Genomic_DNA"/>
</dbReference>
<reference evidence="5" key="1">
    <citation type="journal article" date="2014" name="Genome Announc.">
        <title>Genome sequence of the yeast Cyberlindnera fabianii (Hansenula fabianii).</title>
        <authorList>
            <person name="Freel K.C."/>
            <person name="Sarilar V."/>
            <person name="Neuveglise C."/>
            <person name="Devillers H."/>
            <person name="Friedrich A."/>
            <person name="Schacherer J."/>
        </authorList>
    </citation>
    <scope>NUCLEOTIDE SEQUENCE</scope>
    <source>
        <strain evidence="5">YJS4271</strain>
    </source>
</reference>
<dbReference type="PANTHER" id="PTHR12558:SF13">
    <property type="entry name" value="CELL DIVISION CYCLE PROTEIN 27 HOMOLOG"/>
    <property type="match status" value="1"/>
</dbReference>
<dbReference type="InterPro" id="IPR011990">
    <property type="entry name" value="TPR-like_helical_dom_sf"/>
</dbReference>
<name>A0A061AUF6_CYBFA</name>